<dbReference type="EMBL" id="MN739371">
    <property type="protein sequence ID" value="QHT01400.1"/>
    <property type="molecule type" value="Genomic_DNA"/>
</dbReference>
<sequence length="49" mass="5983">MENIAKLDAIFTTERKRKQGLRDVYDRRRRDQCLFLETRMRSLLQNPIS</sequence>
<reference evidence="1" key="1">
    <citation type="journal article" date="2020" name="Nature">
        <title>Giant virus diversity and host interactions through global metagenomics.</title>
        <authorList>
            <person name="Schulz F."/>
            <person name="Roux S."/>
            <person name="Paez-Espino D."/>
            <person name="Jungbluth S."/>
            <person name="Walsh D.A."/>
            <person name="Denef V.J."/>
            <person name="McMahon K.D."/>
            <person name="Konstantinidis K.T."/>
            <person name="Eloe-Fadrosh E.A."/>
            <person name="Kyrpides N.C."/>
            <person name="Woyke T."/>
        </authorList>
    </citation>
    <scope>NUCLEOTIDE SEQUENCE</scope>
    <source>
        <strain evidence="1">GVMAG-M-3300020192-26</strain>
    </source>
</reference>
<evidence type="ECO:0000313" key="1">
    <source>
        <dbReference type="EMBL" id="QHT01400.1"/>
    </source>
</evidence>
<organism evidence="1">
    <name type="scientific">viral metagenome</name>
    <dbReference type="NCBI Taxonomy" id="1070528"/>
    <lineage>
        <taxon>unclassified sequences</taxon>
        <taxon>metagenomes</taxon>
        <taxon>organismal metagenomes</taxon>
    </lineage>
</organism>
<name>A0A6C0CC47_9ZZZZ</name>
<dbReference type="AlphaFoldDB" id="A0A6C0CC47"/>
<protein>
    <submittedName>
        <fullName evidence="1">Uncharacterized protein</fullName>
    </submittedName>
</protein>
<accession>A0A6C0CC47</accession>
<proteinExistence type="predicted"/>